<reference evidence="1 2" key="1">
    <citation type="journal article" date="2021" name="Nat. Plants">
        <title>The Taxus genome provides insights into paclitaxel biosynthesis.</title>
        <authorList>
            <person name="Xiong X."/>
            <person name="Gou J."/>
            <person name="Liao Q."/>
            <person name="Li Y."/>
            <person name="Zhou Q."/>
            <person name="Bi G."/>
            <person name="Li C."/>
            <person name="Du R."/>
            <person name="Wang X."/>
            <person name="Sun T."/>
            <person name="Guo L."/>
            <person name="Liang H."/>
            <person name="Lu P."/>
            <person name="Wu Y."/>
            <person name="Zhang Z."/>
            <person name="Ro D.K."/>
            <person name="Shang Y."/>
            <person name="Huang S."/>
            <person name="Yan J."/>
        </authorList>
    </citation>
    <scope>NUCLEOTIDE SEQUENCE [LARGE SCALE GENOMIC DNA]</scope>
    <source>
        <strain evidence="1">Ta-2019</strain>
    </source>
</reference>
<feature type="non-terminal residue" evidence="1">
    <location>
        <position position="51"/>
    </location>
</feature>
<comment type="caution">
    <text evidence="1">The sequence shown here is derived from an EMBL/GenBank/DDBJ whole genome shotgun (WGS) entry which is preliminary data.</text>
</comment>
<accession>A0AA38LAI2</accession>
<evidence type="ECO:0000313" key="2">
    <source>
        <dbReference type="Proteomes" id="UP000824469"/>
    </source>
</evidence>
<dbReference type="Proteomes" id="UP000824469">
    <property type="component" value="Unassembled WGS sequence"/>
</dbReference>
<evidence type="ECO:0000313" key="1">
    <source>
        <dbReference type="EMBL" id="KAH9313582.1"/>
    </source>
</evidence>
<organism evidence="1 2">
    <name type="scientific">Taxus chinensis</name>
    <name type="common">Chinese yew</name>
    <name type="synonym">Taxus wallichiana var. chinensis</name>
    <dbReference type="NCBI Taxonomy" id="29808"/>
    <lineage>
        <taxon>Eukaryota</taxon>
        <taxon>Viridiplantae</taxon>
        <taxon>Streptophyta</taxon>
        <taxon>Embryophyta</taxon>
        <taxon>Tracheophyta</taxon>
        <taxon>Spermatophyta</taxon>
        <taxon>Pinopsida</taxon>
        <taxon>Pinidae</taxon>
        <taxon>Conifers II</taxon>
        <taxon>Cupressales</taxon>
        <taxon>Taxaceae</taxon>
        <taxon>Taxus</taxon>
    </lineage>
</organism>
<name>A0AA38LAI2_TAXCH</name>
<gene>
    <name evidence="1" type="ORF">KI387_022209</name>
</gene>
<dbReference type="AlphaFoldDB" id="A0AA38LAI2"/>
<dbReference type="EMBL" id="JAHRHJ020000005">
    <property type="protein sequence ID" value="KAH9313582.1"/>
    <property type="molecule type" value="Genomic_DNA"/>
</dbReference>
<keyword evidence="2" id="KW-1185">Reference proteome</keyword>
<sequence>IPILTKDEVNEVIEREAKKIIEALVEQELERNDDIVMNEDKEESIGKDHDN</sequence>
<feature type="non-terminal residue" evidence="1">
    <location>
        <position position="1"/>
    </location>
</feature>
<proteinExistence type="predicted"/>
<protein>
    <submittedName>
        <fullName evidence="1">Uncharacterized protein</fullName>
    </submittedName>
</protein>